<evidence type="ECO:0000313" key="1">
    <source>
        <dbReference type="EMBL" id="SVD67194.1"/>
    </source>
</evidence>
<dbReference type="EMBL" id="UINC01165671">
    <property type="protein sequence ID" value="SVD67194.1"/>
    <property type="molecule type" value="Genomic_DNA"/>
</dbReference>
<sequence>MNFGASELKVVLDECCGVVEGARLKNIYDEGARGWIFKLYSRGQTLFLHLGAQPRFSRLHLQPARSSTAEGPGDFCRALRSHLEGALLEGIRQVNGDRIAELSFSTAAGRIQL</sequence>
<dbReference type="Pfam" id="PF05833">
    <property type="entry name" value="NFACT_N"/>
    <property type="match status" value="1"/>
</dbReference>
<name>A0A382X8J1_9ZZZZ</name>
<organism evidence="1">
    <name type="scientific">marine metagenome</name>
    <dbReference type="NCBI Taxonomy" id="408172"/>
    <lineage>
        <taxon>unclassified sequences</taxon>
        <taxon>metagenomes</taxon>
        <taxon>ecological metagenomes</taxon>
    </lineage>
</organism>
<reference evidence="1" key="1">
    <citation type="submission" date="2018-05" db="EMBL/GenBank/DDBJ databases">
        <authorList>
            <person name="Lanie J.A."/>
            <person name="Ng W.-L."/>
            <person name="Kazmierczak K.M."/>
            <person name="Andrzejewski T.M."/>
            <person name="Davidsen T.M."/>
            <person name="Wayne K.J."/>
            <person name="Tettelin H."/>
            <person name="Glass J.I."/>
            <person name="Rusch D."/>
            <person name="Podicherti R."/>
            <person name="Tsui H.-C.T."/>
            <person name="Winkler M.E."/>
        </authorList>
    </citation>
    <scope>NUCLEOTIDE SEQUENCE</scope>
</reference>
<dbReference type="GO" id="GO:1990112">
    <property type="term" value="C:RQC complex"/>
    <property type="evidence" value="ECO:0007669"/>
    <property type="project" value="TreeGrafter"/>
</dbReference>
<feature type="non-terminal residue" evidence="1">
    <location>
        <position position="113"/>
    </location>
</feature>
<accession>A0A382X8J1</accession>
<dbReference type="GO" id="GO:0072344">
    <property type="term" value="P:rescue of stalled ribosome"/>
    <property type="evidence" value="ECO:0007669"/>
    <property type="project" value="TreeGrafter"/>
</dbReference>
<dbReference type="Gene3D" id="2.30.310.10">
    <property type="entry name" value="ibrinogen binding protein from staphylococcus aureus domain"/>
    <property type="match status" value="1"/>
</dbReference>
<dbReference type="PANTHER" id="PTHR15239">
    <property type="entry name" value="NUCLEAR EXPORT MEDIATOR FACTOR NEMF"/>
    <property type="match status" value="1"/>
</dbReference>
<dbReference type="GO" id="GO:0043023">
    <property type="term" value="F:ribosomal large subunit binding"/>
    <property type="evidence" value="ECO:0007669"/>
    <property type="project" value="TreeGrafter"/>
</dbReference>
<gene>
    <name evidence="1" type="ORF">METZ01_LOCUS420048</name>
</gene>
<proteinExistence type="predicted"/>
<dbReference type="InterPro" id="IPR051608">
    <property type="entry name" value="RQC_Subunit_NEMF"/>
</dbReference>
<dbReference type="GO" id="GO:0000049">
    <property type="term" value="F:tRNA binding"/>
    <property type="evidence" value="ECO:0007669"/>
    <property type="project" value="TreeGrafter"/>
</dbReference>
<dbReference type="AlphaFoldDB" id="A0A382X8J1"/>
<protein>
    <submittedName>
        <fullName evidence="1">Uncharacterized protein</fullName>
    </submittedName>
</protein>
<dbReference type="PANTHER" id="PTHR15239:SF6">
    <property type="entry name" value="RIBOSOME QUALITY CONTROL COMPLEX SUBUNIT NEMF"/>
    <property type="match status" value="1"/>
</dbReference>